<dbReference type="RefSeq" id="WP_216128307.1">
    <property type="nucleotide sequence ID" value="NZ_CP064782.1"/>
</dbReference>
<evidence type="ECO:0000313" key="6">
    <source>
        <dbReference type="EMBL" id="QWT48899.1"/>
    </source>
</evidence>
<evidence type="ECO:0000256" key="3">
    <source>
        <dbReference type="ARBA" id="ARBA00023163"/>
    </source>
</evidence>
<reference evidence="6" key="1">
    <citation type="submission" date="2020-11" db="EMBL/GenBank/DDBJ databases">
        <title>Azospira inquinata sp. nov.</title>
        <authorList>
            <person name="Moe W.M."/>
            <person name="Mikes M.C."/>
        </authorList>
    </citation>
    <scope>NUCLEOTIDE SEQUENCE</scope>
    <source>
        <strain evidence="6">Azo-3</strain>
    </source>
</reference>
<dbReference type="PANTHER" id="PTHR47506">
    <property type="entry name" value="TRANSCRIPTIONAL REGULATORY PROTEIN"/>
    <property type="match status" value="1"/>
</dbReference>
<protein>
    <submittedName>
        <fullName evidence="6">TetR/AcrR family transcriptional regulator</fullName>
    </submittedName>
</protein>
<keyword evidence="7" id="KW-1185">Reference proteome</keyword>
<dbReference type="KEGG" id="aiq:Azoinq_13895"/>
<dbReference type="PANTHER" id="PTHR47506:SF6">
    <property type="entry name" value="HTH-TYPE TRANSCRIPTIONAL REPRESSOR NEMR"/>
    <property type="match status" value="1"/>
</dbReference>
<dbReference type="InterPro" id="IPR001647">
    <property type="entry name" value="HTH_TetR"/>
</dbReference>
<feature type="DNA-binding region" description="H-T-H motif" evidence="4">
    <location>
        <begin position="32"/>
        <end position="51"/>
    </location>
</feature>
<dbReference type="Proteomes" id="UP000683428">
    <property type="component" value="Chromosome"/>
</dbReference>
<evidence type="ECO:0000256" key="2">
    <source>
        <dbReference type="ARBA" id="ARBA00023125"/>
    </source>
</evidence>
<accession>A0A975SN63</accession>
<keyword evidence="1" id="KW-0805">Transcription regulation</keyword>
<evidence type="ECO:0000256" key="1">
    <source>
        <dbReference type="ARBA" id="ARBA00023015"/>
    </source>
</evidence>
<dbReference type="PROSITE" id="PS50977">
    <property type="entry name" value="HTH_TETR_2"/>
    <property type="match status" value="1"/>
</dbReference>
<dbReference type="GO" id="GO:0003677">
    <property type="term" value="F:DNA binding"/>
    <property type="evidence" value="ECO:0007669"/>
    <property type="project" value="UniProtKB-UniRule"/>
</dbReference>
<keyword evidence="3" id="KW-0804">Transcription</keyword>
<keyword evidence="2 4" id="KW-0238">DNA-binding</keyword>
<proteinExistence type="predicted"/>
<gene>
    <name evidence="6" type="ORF">Azoinq_13895</name>
</gene>
<dbReference type="AlphaFoldDB" id="A0A975SN63"/>
<evidence type="ECO:0000259" key="5">
    <source>
        <dbReference type="PROSITE" id="PS50977"/>
    </source>
</evidence>
<dbReference type="EMBL" id="CP064782">
    <property type="protein sequence ID" value="QWT48899.1"/>
    <property type="molecule type" value="Genomic_DNA"/>
</dbReference>
<sequence>MNTSSLPHPDTREHILEIGEAIILGKGFAAVGLAEILGSAQVPKGSFYHYFRSKEQFGTALLERYFDRYLADLDRLLTTPQAATGLLDYWESWRRHQGGCRAEEQCLVVKLSAEVADLSVAMREALDQGTRRIIARLAEALATGQKDGSLPALANPSATALELYALWLGASLLTKLRLDASALDQAMALTRSRLGLPPTQA</sequence>
<dbReference type="Pfam" id="PF00440">
    <property type="entry name" value="TetR_N"/>
    <property type="match status" value="1"/>
</dbReference>
<evidence type="ECO:0000313" key="7">
    <source>
        <dbReference type="Proteomes" id="UP000683428"/>
    </source>
</evidence>
<dbReference type="Pfam" id="PF16925">
    <property type="entry name" value="TetR_C_13"/>
    <property type="match status" value="1"/>
</dbReference>
<name>A0A975SN63_9RHOO</name>
<organism evidence="6 7">
    <name type="scientific">Azospira inquinata</name>
    <dbReference type="NCBI Taxonomy" id="2785627"/>
    <lineage>
        <taxon>Bacteria</taxon>
        <taxon>Pseudomonadati</taxon>
        <taxon>Pseudomonadota</taxon>
        <taxon>Betaproteobacteria</taxon>
        <taxon>Rhodocyclales</taxon>
        <taxon>Rhodocyclaceae</taxon>
        <taxon>Azospira</taxon>
    </lineage>
</organism>
<dbReference type="InterPro" id="IPR011075">
    <property type="entry name" value="TetR_C"/>
</dbReference>
<feature type="domain" description="HTH tetR-type" evidence="5">
    <location>
        <begin position="9"/>
        <end position="69"/>
    </location>
</feature>
<evidence type="ECO:0000256" key="4">
    <source>
        <dbReference type="PROSITE-ProRule" id="PRU00335"/>
    </source>
</evidence>